<dbReference type="AlphaFoldDB" id="A0A1F5V4Z2"/>
<dbReference type="Proteomes" id="UP000178943">
    <property type="component" value="Unassembled WGS sequence"/>
</dbReference>
<keyword evidence="1" id="KW-0732">Signal</keyword>
<gene>
    <name evidence="2" type="ORF">A2Y62_18615</name>
</gene>
<feature type="chain" id="PRO_5009521906" description="PepSY domain-containing protein" evidence="1">
    <location>
        <begin position="22"/>
        <end position="159"/>
    </location>
</feature>
<reference evidence="2 3" key="1">
    <citation type="journal article" date="2016" name="Nat. Commun.">
        <title>Thousands of microbial genomes shed light on interconnected biogeochemical processes in an aquifer system.</title>
        <authorList>
            <person name="Anantharaman K."/>
            <person name="Brown C.T."/>
            <person name="Hug L.A."/>
            <person name="Sharon I."/>
            <person name="Castelle C.J."/>
            <person name="Probst A.J."/>
            <person name="Thomas B.C."/>
            <person name="Singh A."/>
            <person name="Wilkins M.J."/>
            <person name="Karaoz U."/>
            <person name="Brodie E.L."/>
            <person name="Williams K.H."/>
            <person name="Hubbard S.S."/>
            <person name="Banfield J.F."/>
        </authorList>
    </citation>
    <scope>NUCLEOTIDE SEQUENCE [LARGE SCALE GENOMIC DNA]</scope>
</reference>
<feature type="signal peptide" evidence="1">
    <location>
        <begin position="1"/>
        <end position="21"/>
    </location>
</feature>
<proteinExistence type="predicted"/>
<accession>A0A1F5V4Z2</accession>
<organism evidence="2 3">
    <name type="scientific">Candidatus Fischerbacteria bacterium RBG_13_37_8</name>
    <dbReference type="NCBI Taxonomy" id="1817863"/>
    <lineage>
        <taxon>Bacteria</taxon>
        <taxon>Candidatus Fischeribacteriota</taxon>
    </lineage>
</organism>
<protein>
    <recommendedName>
        <fullName evidence="4">PepSY domain-containing protein</fullName>
    </recommendedName>
</protein>
<evidence type="ECO:0000313" key="3">
    <source>
        <dbReference type="Proteomes" id="UP000178943"/>
    </source>
</evidence>
<comment type="caution">
    <text evidence="2">The sequence shown here is derived from an EMBL/GenBank/DDBJ whole genome shotgun (WGS) entry which is preliminary data.</text>
</comment>
<evidence type="ECO:0008006" key="4">
    <source>
        <dbReference type="Google" id="ProtNLM"/>
    </source>
</evidence>
<dbReference type="EMBL" id="MFGW01000252">
    <property type="protein sequence ID" value="OGF58348.1"/>
    <property type="molecule type" value="Genomic_DNA"/>
</dbReference>
<sequence>MKRLSTLILVLALAICSTAKAEKKRTLKAEEKLTFKKVEYFKLVEGKDKPEKIKGELIFDSGKQTISFLSEKKEKIDVNYADVTELIYEKTKKPRYALGLIFAWPLLFTKSKSHYLTINYKVEEKGQYMLLKMDKRNYQMIIATIEAETGKKVERIVDD</sequence>
<evidence type="ECO:0000313" key="2">
    <source>
        <dbReference type="EMBL" id="OGF58348.1"/>
    </source>
</evidence>
<evidence type="ECO:0000256" key="1">
    <source>
        <dbReference type="SAM" id="SignalP"/>
    </source>
</evidence>
<name>A0A1F5V4Z2_9BACT</name>